<dbReference type="InterPro" id="IPR010985">
    <property type="entry name" value="Ribbon_hlx_hlx"/>
</dbReference>
<dbReference type="RefSeq" id="WP_104371500.1">
    <property type="nucleotide sequence ID" value="NZ_BFAV01000073.1"/>
</dbReference>
<evidence type="ECO:0000313" key="1">
    <source>
        <dbReference type="EMBL" id="GBF33050.1"/>
    </source>
</evidence>
<keyword evidence="2" id="KW-1185">Reference proteome</keyword>
<dbReference type="OrthoDB" id="1808739at2"/>
<sequence length="81" mass="9535">MPEEKEYQLELPEEAVRKLEEYAKKTGQSEDQVVEYILYEFLEKQYRIIEKKAAELNKPVGELMTAQFLKILDLLDGNVIN</sequence>
<dbReference type="Proteomes" id="UP000239549">
    <property type="component" value="Unassembled WGS sequence"/>
</dbReference>
<dbReference type="SUPFAM" id="SSF47598">
    <property type="entry name" value="Ribbon-helix-helix"/>
    <property type="match status" value="1"/>
</dbReference>
<name>A0A2L2XAE3_9FIRM</name>
<organism evidence="1 2">
    <name type="scientific">Desulfocucumis palustris</name>
    <dbReference type="NCBI Taxonomy" id="1898651"/>
    <lineage>
        <taxon>Bacteria</taxon>
        <taxon>Bacillati</taxon>
        <taxon>Bacillota</taxon>
        <taxon>Clostridia</taxon>
        <taxon>Eubacteriales</taxon>
        <taxon>Desulfocucumaceae</taxon>
        <taxon>Desulfocucumis</taxon>
    </lineage>
</organism>
<reference evidence="2" key="1">
    <citation type="submission" date="2018-02" db="EMBL/GenBank/DDBJ databases">
        <title>Genome sequence of Desulfocucumis palustris strain NAW-5.</title>
        <authorList>
            <person name="Watanabe M."/>
            <person name="Kojima H."/>
            <person name="Fukui M."/>
        </authorList>
    </citation>
    <scope>NUCLEOTIDE SEQUENCE [LARGE SCALE GENOMIC DNA]</scope>
    <source>
        <strain evidence="2">NAW-5</strain>
    </source>
</reference>
<evidence type="ECO:0000313" key="2">
    <source>
        <dbReference type="Proteomes" id="UP000239549"/>
    </source>
</evidence>
<protein>
    <submittedName>
        <fullName evidence="1">Uncharacterized protein</fullName>
    </submittedName>
</protein>
<proteinExistence type="predicted"/>
<comment type="caution">
    <text evidence="1">The sequence shown here is derived from an EMBL/GenBank/DDBJ whole genome shotgun (WGS) entry which is preliminary data.</text>
</comment>
<accession>A0A2L2XAE3</accession>
<gene>
    <name evidence="1" type="ORF">DCCM_2147</name>
</gene>
<dbReference type="GO" id="GO:0006355">
    <property type="term" value="P:regulation of DNA-templated transcription"/>
    <property type="evidence" value="ECO:0007669"/>
    <property type="project" value="InterPro"/>
</dbReference>
<dbReference type="EMBL" id="BFAV01000073">
    <property type="protein sequence ID" value="GBF33050.1"/>
    <property type="molecule type" value="Genomic_DNA"/>
</dbReference>
<dbReference type="AlphaFoldDB" id="A0A2L2XAE3"/>